<dbReference type="Proteomes" id="UP000299102">
    <property type="component" value="Unassembled WGS sequence"/>
</dbReference>
<protein>
    <submittedName>
        <fullName evidence="2">Uncharacterized protein</fullName>
    </submittedName>
</protein>
<feature type="region of interest" description="Disordered" evidence="1">
    <location>
        <begin position="107"/>
        <end position="127"/>
    </location>
</feature>
<feature type="compositionally biased region" description="Polar residues" evidence="1">
    <location>
        <begin position="108"/>
        <end position="120"/>
    </location>
</feature>
<gene>
    <name evidence="2" type="ORF">EVAR_66135_1</name>
</gene>
<name>A0A4C1Z0K8_EUMVA</name>
<keyword evidence="3" id="KW-1185">Reference proteome</keyword>
<dbReference type="AlphaFoldDB" id="A0A4C1Z0K8"/>
<sequence>MKLLEINDPHGIPLQTFFPPNGFKSLVSSYYAAGRDPRRSVGCCSSRLPEPVAFFCQKRSSALSDSWKPYTGDFLISFVITWLYLQLQHPKRYVLIFKLSTCKGHPTNPKNAVSGESSMTPDYINPM</sequence>
<organism evidence="2 3">
    <name type="scientific">Eumeta variegata</name>
    <name type="common">Bagworm moth</name>
    <name type="synonym">Eumeta japonica</name>
    <dbReference type="NCBI Taxonomy" id="151549"/>
    <lineage>
        <taxon>Eukaryota</taxon>
        <taxon>Metazoa</taxon>
        <taxon>Ecdysozoa</taxon>
        <taxon>Arthropoda</taxon>
        <taxon>Hexapoda</taxon>
        <taxon>Insecta</taxon>
        <taxon>Pterygota</taxon>
        <taxon>Neoptera</taxon>
        <taxon>Endopterygota</taxon>
        <taxon>Lepidoptera</taxon>
        <taxon>Glossata</taxon>
        <taxon>Ditrysia</taxon>
        <taxon>Tineoidea</taxon>
        <taxon>Psychidae</taxon>
        <taxon>Oiketicinae</taxon>
        <taxon>Eumeta</taxon>
    </lineage>
</organism>
<proteinExistence type="predicted"/>
<evidence type="ECO:0000313" key="3">
    <source>
        <dbReference type="Proteomes" id="UP000299102"/>
    </source>
</evidence>
<comment type="caution">
    <text evidence="2">The sequence shown here is derived from an EMBL/GenBank/DDBJ whole genome shotgun (WGS) entry which is preliminary data.</text>
</comment>
<accession>A0A4C1Z0K8</accession>
<dbReference type="EMBL" id="BGZK01001469">
    <property type="protein sequence ID" value="GBP80584.1"/>
    <property type="molecule type" value="Genomic_DNA"/>
</dbReference>
<evidence type="ECO:0000256" key="1">
    <source>
        <dbReference type="SAM" id="MobiDB-lite"/>
    </source>
</evidence>
<evidence type="ECO:0000313" key="2">
    <source>
        <dbReference type="EMBL" id="GBP80584.1"/>
    </source>
</evidence>
<reference evidence="2 3" key="1">
    <citation type="journal article" date="2019" name="Commun. Biol.">
        <title>The bagworm genome reveals a unique fibroin gene that provides high tensile strength.</title>
        <authorList>
            <person name="Kono N."/>
            <person name="Nakamura H."/>
            <person name="Ohtoshi R."/>
            <person name="Tomita M."/>
            <person name="Numata K."/>
            <person name="Arakawa K."/>
        </authorList>
    </citation>
    <scope>NUCLEOTIDE SEQUENCE [LARGE SCALE GENOMIC DNA]</scope>
</reference>